<proteinExistence type="predicted"/>
<organism evidence="1 2">
    <name type="scientific">Catenuloplanes atrovinosus</name>
    <dbReference type="NCBI Taxonomy" id="137266"/>
    <lineage>
        <taxon>Bacteria</taxon>
        <taxon>Bacillati</taxon>
        <taxon>Actinomycetota</taxon>
        <taxon>Actinomycetes</taxon>
        <taxon>Micromonosporales</taxon>
        <taxon>Micromonosporaceae</taxon>
        <taxon>Catenuloplanes</taxon>
    </lineage>
</organism>
<dbReference type="EMBL" id="JAVDYB010000001">
    <property type="protein sequence ID" value="MDR7274217.1"/>
    <property type="molecule type" value="Genomic_DNA"/>
</dbReference>
<evidence type="ECO:0000313" key="1">
    <source>
        <dbReference type="EMBL" id="MDR7274217.1"/>
    </source>
</evidence>
<accession>A0AAE3YKJ2</accession>
<keyword evidence="2" id="KW-1185">Reference proteome</keyword>
<gene>
    <name evidence="1" type="ORF">J2S41_000995</name>
</gene>
<dbReference type="RefSeq" id="WP_310363615.1">
    <property type="nucleotide sequence ID" value="NZ_JAVDYB010000001.1"/>
</dbReference>
<sequence>MTLPLTPRVMDAICLEHVIPTGTGSLIVNAAPSTLDRDALLHEALTLPAIPKYTTVSFGPGMRDALVDARPGTVTWEDGIARPTGELGPEHGTVRALMYQYFRGIPGEAMDRIVERPLFGPSGEAATMSPDELGARADLMGLPVEIPADRLRPAATTLDPHRILYFDEHGRLTTEPYARMIRVVPARHWEPDPYATASPEARAEALRDGYPTARIVPAGGRVQLGLPPALTAHAHGDAVRGARQPRAEDLERLPGQVTVATYGDLLAHVAGGTATHSLVEVRAPGAAASEVFLAVHDPSGDAFLDLGTGRAALFPPGPELIRVAALPGEMTVAERVLDLAAGDVTVRPIVRPRGVTAYRTFGPSGIRAVDVLGDVPPKILDPIADAAEAIGQSVIVVGPRARTGPSRRDLLRLEKMLFQHLQNGGPAPIVLDHGEAGTHQAELTAIAGRYGAPVMRRVPGLGLDLTLKWTGAGPGDTTAVPPFTEINRETLKSVGDRQRANERVKTESALASYLSMDPADTTRLRDTLAKEGSALKALREQISALPADSALFAPHAALLDMFGRQDGLFEAALGYLDATADGAIKTMPSVTSALDREPAARSAALEELKAVTAGTLDDGASRAILDAIKLRLEGADAKAVEQAIHTHSGYLPKEGGRADFIRQLSAWQQQMPEHAEVFSEVALYVTTCP</sequence>
<comment type="caution">
    <text evidence="1">The sequence shown here is derived from an EMBL/GenBank/DDBJ whole genome shotgun (WGS) entry which is preliminary data.</text>
</comment>
<reference evidence="1" key="1">
    <citation type="submission" date="2023-07" db="EMBL/GenBank/DDBJ databases">
        <title>Sequencing the genomes of 1000 actinobacteria strains.</title>
        <authorList>
            <person name="Klenk H.-P."/>
        </authorList>
    </citation>
    <scope>NUCLEOTIDE SEQUENCE</scope>
    <source>
        <strain evidence="1">DSM 44707</strain>
    </source>
</reference>
<dbReference type="AlphaFoldDB" id="A0AAE3YKJ2"/>
<protein>
    <submittedName>
        <fullName evidence="1">Uncharacterized protein</fullName>
    </submittedName>
</protein>
<dbReference type="Proteomes" id="UP001183643">
    <property type="component" value="Unassembled WGS sequence"/>
</dbReference>
<evidence type="ECO:0000313" key="2">
    <source>
        <dbReference type="Proteomes" id="UP001183643"/>
    </source>
</evidence>
<name>A0AAE3YKJ2_9ACTN</name>